<keyword evidence="2" id="KW-0378">Hydrolase</keyword>
<evidence type="ECO:0000259" key="3">
    <source>
        <dbReference type="Pfam" id="PF02275"/>
    </source>
</evidence>
<dbReference type="RefSeq" id="WP_344910044.1">
    <property type="nucleotide sequence ID" value="NZ_BAABDL010000024.1"/>
</dbReference>
<dbReference type="Gene3D" id="3.60.60.10">
    <property type="entry name" value="Penicillin V Acylase, Chain A"/>
    <property type="match status" value="1"/>
</dbReference>
<dbReference type="InterPro" id="IPR029132">
    <property type="entry name" value="CBAH/NAAA_C"/>
</dbReference>
<name>A0ABP7V825_9BACI</name>
<evidence type="ECO:0000313" key="4">
    <source>
        <dbReference type="EMBL" id="GAA4061134.1"/>
    </source>
</evidence>
<dbReference type="Pfam" id="PF02275">
    <property type="entry name" value="CBAH"/>
    <property type="match status" value="1"/>
</dbReference>
<dbReference type="InterPro" id="IPR052193">
    <property type="entry name" value="Peptidase_C59"/>
</dbReference>
<feature type="domain" description="Choloylglycine hydrolase/NAAA C-terminal" evidence="3">
    <location>
        <begin position="2"/>
        <end position="63"/>
    </location>
</feature>
<evidence type="ECO:0000256" key="2">
    <source>
        <dbReference type="ARBA" id="ARBA00022801"/>
    </source>
</evidence>
<dbReference type="EMBL" id="BAABDL010000024">
    <property type="protein sequence ID" value="GAA4061134.1"/>
    <property type="molecule type" value="Genomic_DNA"/>
</dbReference>
<keyword evidence="5" id="KW-1185">Reference proteome</keyword>
<dbReference type="SUPFAM" id="SSF56235">
    <property type="entry name" value="N-terminal nucleophile aminohydrolases (Ntn hydrolases)"/>
    <property type="match status" value="1"/>
</dbReference>
<reference evidence="5" key="1">
    <citation type="journal article" date="2019" name="Int. J. Syst. Evol. Microbiol.">
        <title>The Global Catalogue of Microorganisms (GCM) 10K type strain sequencing project: providing services to taxonomists for standard genome sequencing and annotation.</title>
        <authorList>
            <consortium name="The Broad Institute Genomics Platform"/>
            <consortium name="The Broad Institute Genome Sequencing Center for Infectious Disease"/>
            <person name="Wu L."/>
            <person name="Ma J."/>
        </authorList>
    </citation>
    <scope>NUCLEOTIDE SEQUENCE [LARGE SCALE GENOMIC DNA]</scope>
    <source>
        <strain evidence="5">JCM 17250</strain>
    </source>
</reference>
<evidence type="ECO:0000256" key="1">
    <source>
        <dbReference type="ARBA" id="ARBA00006625"/>
    </source>
</evidence>
<comment type="similarity">
    <text evidence="1">Belongs to the peptidase C59 family.</text>
</comment>
<comment type="caution">
    <text evidence="4">The sequence shown here is derived from an EMBL/GenBank/DDBJ whole genome shotgun (WGS) entry which is preliminary data.</text>
</comment>
<dbReference type="PANTHER" id="PTHR35527:SF2">
    <property type="entry name" value="HYDROLASE"/>
    <property type="match status" value="1"/>
</dbReference>
<dbReference type="InterPro" id="IPR029055">
    <property type="entry name" value="Ntn_hydrolases_N"/>
</dbReference>
<proteinExistence type="inferred from homology"/>
<accession>A0ABP7V825</accession>
<protein>
    <recommendedName>
        <fullName evidence="3">Choloylglycine hydrolase/NAAA C-terminal domain-containing protein</fullName>
    </recommendedName>
</protein>
<gene>
    <name evidence="4" type="ORF">GCM10022410_05230</name>
</gene>
<organism evidence="4 5">
    <name type="scientific">Amphibacillus indicireducens</name>
    <dbReference type="NCBI Taxonomy" id="1076330"/>
    <lineage>
        <taxon>Bacteria</taxon>
        <taxon>Bacillati</taxon>
        <taxon>Bacillota</taxon>
        <taxon>Bacilli</taxon>
        <taxon>Bacillales</taxon>
        <taxon>Bacillaceae</taxon>
        <taxon>Amphibacillus</taxon>
    </lineage>
</organism>
<evidence type="ECO:0000313" key="5">
    <source>
        <dbReference type="Proteomes" id="UP001501734"/>
    </source>
</evidence>
<dbReference type="Proteomes" id="UP001501734">
    <property type="component" value="Unassembled WGS sequence"/>
</dbReference>
<sequence>MCTALTLQSKQKESFFGRTMDFSYPIEPELYVAPRNYQWNSLVTNKRYVNSNSFIGIGQETDGMGIASSDGNKIPE</sequence>
<dbReference type="PANTHER" id="PTHR35527">
    <property type="entry name" value="CHOLOYLGLYCINE HYDROLASE"/>
    <property type="match status" value="1"/>
</dbReference>